<proteinExistence type="predicted"/>
<accession>A0AAF0Q0F5</accession>
<reference evidence="2" key="1">
    <citation type="submission" date="2023-08" db="EMBL/GenBank/DDBJ databases">
        <title>A de novo genome assembly of Solanum verrucosum Schlechtendal, a Mexican diploid species geographically isolated from the other diploid A-genome species in potato relatives.</title>
        <authorList>
            <person name="Hosaka K."/>
        </authorList>
    </citation>
    <scope>NUCLEOTIDE SEQUENCE</scope>
    <source>
        <tissue evidence="2">Young leaves</tissue>
    </source>
</reference>
<evidence type="ECO:0000313" key="3">
    <source>
        <dbReference type="Proteomes" id="UP001234989"/>
    </source>
</evidence>
<sequence length="321" mass="36647">MWLKWLENFSEQHFPSSIQEKISDMEYQIDRCIQALESVPQEKRQSQYECLKGRLYNAIPDVYKEEAECHLLKADKGNSIVLRRLADLELMLAQSECNSSVNLLCSKGNLKHFLYIYSSKFLKIQQSRLTNALNMPKEHSFWMIWMDFVYVRLRIESNIFGCAHFTSFLLTGGWDHSNLQLALEAYKKALEIDAVKSHPFLHYDCGLVNRYLENYKGFLIGFSDVASKNPASDALHQLTLTLQLLDKLEELLQGKLNDKSNDKNKGKSKGNNKGKSMETSLSSLIQSLATIDLDPSYTRVTMDLLTEGLNEGIAVIGAVRC</sequence>
<feature type="region of interest" description="Disordered" evidence="1">
    <location>
        <begin position="256"/>
        <end position="277"/>
    </location>
</feature>
<dbReference type="AlphaFoldDB" id="A0AAF0Q0F5"/>
<keyword evidence="3" id="KW-1185">Reference proteome</keyword>
<protein>
    <submittedName>
        <fullName evidence="2">Uncharacterized protein</fullName>
    </submittedName>
</protein>
<dbReference type="Gene3D" id="1.25.40.10">
    <property type="entry name" value="Tetratricopeptide repeat domain"/>
    <property type="match status" value="2"/>
</dbReference>
<dbReference type="EMBL" id="CP133613">
    <property type="protein sequence ID" value="WMV14504.1"/>
    <property type="molecule type" value="Genomic_DNA"/>
</dbReference>
<feature type="compositionally biased region" description="Basic and acidic residues" evidence="1">
    <location>
        <begin position="256"/>
        <end position="265"/>
    </location>
</feature>
<evidence type="ECO:0000313" key="2">
    <source>
        <dbReference type="EMBL" id="WMV14504.1"/>
    </source>
</evidence>
<gene>
    <name evidence="2" type="ORF">MTR67_007889</name>
</gene>
<dbReference type="Proteomes" id="UP001234989">
    <property type="component" value="Chromosome 2"/>
</dbReference>
<evidence type="ECO:0000256" key="1">
    <source>
        <dbReference type="SAM" id="MobiDB-lite"/>
    </source>
</evidence>
<dbReference type="InterPro" id="IPR011990">
    <property type="entry name" value="TPR-like_helical_dom_sf"/>
</dbReference>
<name>A0AAF0Q0F5_SOLVR</name>
<organism evidence="2 3">
    <name type="scientific">Solanum verrucosum</name>
    <dbReference type="NCBI Taxonomy" id="315347"/>
    <lineage>
        <taxon>Eukaryota</taxon>
        <taxon>Viridiplantae</taxon>
        <taxon>Streptophyta</taxon>
        <taxon>Embryophyta</taxon>
        <taxon>Tracheophyta</taxon>
        <taxon>Spermatophyta</taxon>
        <taxon>Magnoliopsida</taxon>
        <taxon>eudicotyledons</taxon>
        <taxon>Gunneridae</taxon>
        <taxon>Pentapetalae</taxon>
        <taxon>asterids</taxon>
        <taxon>lamiids</taxon>
        <taxon>Solanales</taxon>
        <taxon>Solanaceae</taxon>
        <taxon>Solanoideae</taxon>
        <taxon>Solaneae</taxon>
        <taxon>Solanum</taxon>
    </lineage>
</organism>